<protein>
    <submittedName>
        <fullName evidence="1">DUF5132 domain-containing protein</fullName>
    </submittedName>
</protein>
<dbReference type="RefSeq" id="WP_133234664.1">
    <property type="nucleotide sequence ID" value="NZ_SMRT01000018.1"/>
</dbReference>
<organism evidence="1 2">
    <name type="scientific">Paenibacillus piri</name>
    <dbReference type="NCBI Taxonomy" id="2547395"/>
    <lineage>
        <taxon>Bacteria</taxon>
        <taxon>Bacillati</taxon>
        <taxon>Bacillota</taxon>
        <taxon>Bacilli</taxon>
        <taxon>Bacillales</taxon>
        <taxon>Paenibacillaceae</taxon>
        <taxon>Paenibacillus</taxon>
    </lineage>
</organism>
<reference evidence="1 2" key="1">
    <citation type="submission" date="2019-03" db="EMBL/GenBank/DDBJ databases">
        <title>This is whole genome sequence of Paenibacillus sp MS74 strain.</title>
        <authorList>
            <person name="Trinh H.N."/>
        </authorList>
    </citation>
    <scope>NUCLEOTIDE SEQUENCE [LARGE SCALE GENOMIC DNA]</scope>
    <source>
        <strain evidence="1 2">MS74</strain>
    </source>
</reference>
<sequence>MLQKNVDKLIIGAALAVAASALLPIAKSIFRPIAATGLEGGSNLINRGKSLVQIARQEVEDIIAEAQFERMKKQLDKEIALLDDDKYEENVYK</sequence>
<evidence type="ECO:0000313" key="1">
    <source>
        <dbReference type="EMBL" id="TDF93037.1"/>
    </source>
</evidence>
<comment type="caution">
    <text evidence="1">The sequence shown here is derived from an EMBL/GenBank/DDBJ whole genome shotgun (WGS) entry which is preliminary data.</text>
</comment>
<dbReference type="OrthoDB" id="2619200at2"/>
<dbReference type="Proteomes" id="UP000295636">
    <property type="component" value="Unassembled WGS sequence"/>
</dbReference>
<evidence type="ECO:0000313" key="2">
    <source>
        <dbReference type="Proteomes" id="UP000295636"/>
    </source>
</evidence>
<accession>A0A4R5KFI4</accession>
<dbReference type="AlphaFoldDB" id="A0A4R5KFI4"/>
<proteinExistence type="predicted"/>
<name>A0A4R5KFI4_9BACL</name>
<dbReference type="EMBL" id="SMRT01000018">
    <property type="protein sequence ID" value="TDF93037.1"/>
    <property type="molecule type" value="Genomic_DNA"/>
</dbReference>
<gene>
    <name evidence="1" type="ORF">E1757_28680</name>
</gene>
<keyword evidence="2" id="KW-1185">Reference proteome</keyword>